<reference evidence="1" key="1">
    <citation type="submission" date="2023-04" db="EMBL/GenBank/DDBJ databases">
        <title>Ambrosiozyma monospora NBRC 10751.</title>
        <authorList>
            <person name="Ichikawa N."/>
            <person name="Sato H."/>
            <person name="Tonouchi N."/>
        </authorList>
    </citation>
    <scope>NUCLEOTIDE SEQUENCE</scope>
    <source>
        <strain evidence="1">NBRC 10751</strain>
    </source>
</reference>
<keyword evidence="2" id="KW-1185">Reference proteome</keyword>
<dbReference type="EMBL" id="BSXS01010331">
    <property type="protein sequence ID" value="GME97985.1"/>
    <property type="molecule type" value="Genomic_DNA"/>
</dbReference>
<organism evidence="1 2">
    <name type="scientific">Ambrosiozyma monospora</name>
    <name type="common">Yeast</name>
    <name type="synonym">Endomycopsis monosporus</name>
    <dbReference type="NCBI Taxonomy" id="43982"/>
    <lineage>
        <taxon>Eukaryota</taxon>
        <taxon>Fungi</taxon>
        <taxon>Dikarya</taxon>
        <taxon>Ascomycota</taxon>
        <taxon>Saccharomycotina</taxon>
        <taxon>Pichiomycetes</taxon>
        <taxon>Pichiales</taxon>
        <taxon>Pichiaceae</taxon>
        <taxon>Ambrosiozyma</taxon>
    </lineage>
</organism>
<evidence type="ECO:0000313" key="2">
    <source>
        <dbReference type="Proteomes" id="UP001165064"/>
    </source>
</evidence>
<protein>
    <submittedName>
        <fullName evidence="1">Unnamed protein product</fullName>
    </submittedName>
</protein>
<accession>A0ACB5TZN8</accession>
<name>A0ACB5TZN8_AMBMO</name>
<sequence>MSKPQPPLSKTNLFKPIKVGSIELQNRIAMAPMTRLRGNPDDFTANDTIKKHFSDRAKNNGGLIISDAISVSWPGIGYPVGIMIQTKEQAQKLKPTVDAVHEAGSYFSAQLFHVGRNAVAAVMKARGLRLLGPSAGVYGDAEAEEAAKEAGIELEEMSLDDIDQLKKDFVKSAKNAVEVCGADFVEIHAASNYTLAQFIDISANKRTDKYGGCIENRCRLVLEVVDDLIDAIGAERVGIKFSPYMTLGGGSGVDGEIHCIAQYAFLYSELERRAKEGKRLAYVSNYEARLAGFTKDGDFGLSTEL</sequence>
<proteinExistence type="predicted"/>
<dbReference type="Proteomes" id="UP001165064">
    <property type="component" value="Unassembled WGS sequence"/>
</dbReference>
<gene>
    <name evidence="1" type="ORF">Amon02_001037800</name>
</gene>
<comment type="caution">
    <text evidence="1">The sequence shown here is derived from an EMBL/GenBank/DDBJ whole genome shotgun (WGS) entry which is preliminary data.</text>
</comment>
<evidence type="ECO:0000313" key="1">
    <source>
        <dbReference type="EMBL" id="GME97985.1"/>
    </source>
</evidence>